<dbReference type="PANTHER" id="PTHR22916:SF3">
    <property type="entry name" value="UDP-GLCNAC:BETAGAL BETA-1,3-N-ACETYLGLUCOSAMINYLTRANSFERASE-LIKE PROTEIN 1"/>
    <property type="match status" value="1"/>
</dbReference>
<feature type="domain" description="Glycosyltransferase 2-like" evidence="1">
    <location>
        <begin position="6"/>
        <end position="115"/>
    </location>
</feature>
<accession>A0ABU7G1G6</accession>
<name>A0ABU7G1G6_9ALTE</name>
<reference evidence="2 3" key="2">
    <citation type="submission" date="2023-12" db="EMBL/GenBank/DDBJ databases">
        <authorList>
            <consortium name="Cladostephus spongiosus"/>
            <person name="Lorente B."/>
            <person name="Cabral C."/>
            <person name="Frias J."/>
            <person name="Faria J."/>
            <person name="Toubarro D."/>
        </authorList>
    </citation>
    <scope>NUCLEOTIDE SEQUENCE [LARGE SCALE GENOMIC DNA]</scope>
    <source>
        <strain evidence="2 3">ZMCS4</strain>
    </source>
</reference>
<dbReference type="Pfam" id="PF00535">
    <property type="entry name" value="Glycos_transf_2"/>
    <property type="match status" value="1"/>
</dbReference>
<protein>
    <submittedName>
        <fullName evidence="2">Glycosyltransferase family 2 protein</fullName>
    </submittedName>
</protein>
<dbReference type="RefSeq" id="WP_329774216.1">
    <property type="nucleotide sequence ID" value="NZ_JAYDYW010000004.1"/>
</dbReference>
<proteinExistence type="predicted"/>
<dbReference type="InterPro" id="IPR029044">
    <property type="entry name" value="Nucleotide-diphossugar_trans"/>
</dbReference>
<dbReference type="InterPro" id="IPR001173">
    <property type="entry name" value="Glyco_trans_2-like"/>
</dbReference>
<comment type="caution">
    <text evidence="2">The sequence shown here is derived from an EMBL/GenBank/DDBJ whole genome shotgun (WGS) entry which is preliminary data.</text>
</comment>
<organism evidence="2 3">
    <name type="scientific">Agarivorans aestuarii</name>
    <dbReference type="NCBI Taxonomy" id="1563703"/>
    <lineage>
        <taxon>Bacteria</taxon>
        <taxon>Pseudomonadati</taxon>
        <taxon>Pseudomonadota</taxon>
        <taxon>Gammaproteobacteria</taxon>
        <taxon>Alteromonadales</taxon>
        <taxon>Alteromonadaceae</taxon>
        <taxon>Agarivorans</taxon>
    </lineage>
</organism>
<sequence>MLADYSVAMCTFNGAYFVLEQLDSIASQTHPPKEILVCDDGSADNTVELIRKFSELHPLINVRIHINKRNLGFIKNFEQAISLCTYEYILLSDQDDYWVNNKAELQVGFLSSNPSKKMVFSDAYRTDSKLMPIQPDLWQCVHFSALNQQRFMAGQALSVLLRHNIVTGATVALTKEFVHQQFPFNDEYPHDAWLALKAAQVDAIGFIPQKLIKYRQHETNALGAVYDSKLTKARKALTGYWRSQFPPEFFMRLKAYQALIDSEHCLSEQGKLVSQVKAFQEFRLSIMEGKQERLNGFRYLVRYWRNNYYNNYAAAKGSLVKDMLRLIVKSPNYTESTKQ</sequence>
<dbReference type="SUPFAM" id="SSF53448">
    <property type="entry name" value="Nucleotide-diphospho-sugar transferases"/>
    <property type="match status" value="1"/>
</dbReference>
<evidence type="ECO:0000259" key="1">
    <source>
        <dbReference type="Pfam" id="PF00535"/>
    </source>
</evidence>
<dbReference type="Proteomes" id="UP001310248">
    <property type="component" value="Unassembled WGS sequence"/>
</dbReference>
<dbReference type="Gene3D" id="3.90.550.10">
    <property type="entry name" value="Spore Coat Polysaccharide Biosynthesis Protein SpsA, Chain A"/>
    <property type="match status" value="1"/>
</dbReference>
<dbReference type="PANTHER" id="PTHR22916">
    <property type="entry name" value="GLYCOSYLTRANSFERASE"/>
    <property type="match status" value="1"/>
</dbReference>
<reference evidence="3" key="1">
    <citation type="submission" date="2023-07" db="EMBL/GenBank/DDBJ databases">
        <title>Draft genome sequence of Agarivorans aestuarii strain ZMCS4, a CAZymes producing bacteria isolated from the marine brown algae Clodostephus spongiosus.</title>
        <authorList>
            <person name="Lorente B."/>
            <person name="Cabral C."/>
            <person name="Frias J."/>
            <person name="Faria J."/>
            <person name="Toubarro D."/>
        </authorList>
    </citation>
    <scope>NUCLEOTIDE SEQUENCE [LARGE SCALE GENOMIC DNA]</scope>
    <source>
        <strain evidence="3">ZMCS4</strain>
    </source>
</reference>
<dbReference type="EMBL" id="JAYDYW010000004">
    <property type="protein sequence ID" value="MEE1672799.1"/>
    <property type="molecule type" value="Genomic_DNA"/>
</dbReference>
<dbReference type="CDD" id="cd04196">
    <property type="entry name" value="GT_2_like_d"/>
    <property type="match status" value="1"/>
</dbReference>
<evidence type="ECO:0000313" key="2">
    <source>
        <dbReference type="EMBL" id="MEE1672799.1"/>
    </source>
</evidence>
<keyword evidence="3" id="KW-1185">Reference proteome</keyword>
<gene>
    <name evidence="2" type="ORF">SNR37_002209</name>
</gene>
<evidence type="ECO:0000313" key="3">
    <source>
        <dbReference type="Proteomes" id="UP001310248"/>
    </source>
</evidence>